<reference evidence="2 3" key="1">
    <citation type="submission" date="2023-10" db="EMBL/GenBank/DDBJ databases">
        <title>Draft genome sequence of Xylaria bambusicola isolate GMP-LS, the root and basal stem rot pathogen of sugarcane in Indonesia.</title>
        <authorList>
            <person name="Selvaraj P."/>
            <person name="Muralishankar V."/>
            <person name="Muruganantham S."/>
            <person name="Sp S."/>
            <person name="Haryani S."/>
            <person name="Lau K.J.X."/>
            <person name="Naqvi N.I."/>
        </authorList>
    </citation>
    <scope>NUCLEOTIDE SEQUENCE [LARGE SCALE GENOMIC DNA]</scope>
    <source>
        <strain evidence="2">GMP-LS</strain>
    </source>
</reference>
<protein>
    <submittedName>
        <fullName evidence="2">Uncharacterized protein</fullName>
    </submittedName>
</protein>
<evidence type="ECO:0000313" key="2">
    <source>
        <dbReference type="EMBL" id="KAK5624765.1"/>
    </source>
</evidence>
<keyword evidence="1" id="KW-1133">Transmembrane helix</keyword>
<keyword evidence="1" id="KW-0472">Membrane</keyword>
<proteinExistence type="predicted"/>
<keyword evidence="1" id="KW-0812">Transmembrane</keyword>
<evidence type="ECO:0000313" key="3">
    <source>
        <dbReference type="Proteomes" id="UP001305414"/>
    </source>
</evidence>
<sequence length="60" mass="6517">MAVAQVESDKLTVTVRKVASVYLFGSVIQLVTVAINSSATPAAWRDYARNMAQRLQVFGS</sequence>
<keyword evidence="3" id="KW-1185">Reference proteome</keyword>
<dbReference type="EMBL" id="JAWHQM010000001">
    <property type="protein sequence ID" value="KAK5624765.1"/>
    <property type="molecule type" value="Genomic_DNA"/>
</dbReference>
<name>A0AAN7U3M5_9PEZI</name>
<feature type="transmembrane region" description="Helical" evidence="1">
    <location>
        <begin position="20"/>
        <end position="44"/>
    </location>
</feature>
<accession>A0AAN7U3M5</accession>
<organism evidence="2 3">
    <name type="scientific">Xylaria bambusicola</name>
    <dbReference type="NCBI Taxonomy" id="326684"/>
    <lineage>
        <taxon>Eukaryota</taxon>
        <taxon>Fungi</taxon>
        <taxon>Dikarya</taxon>
        <taxon>Ascomycota</taxon>
        <taxon>Pezizomycotina</taxon>
        <taxon>Sordariomycetes</taxon>
        <taxon>Xylariomycetidae</taxon>
        <taxon>Xylariales</taxon>
        <taxon>Xylariaceae</taxon>
        <taxon>Xylaria</taxon>
    </lineage>
</organism>
<gene>
    <name evidence="2" type="ORF">RRF57_000481</name>
</gene>
<comment type="caution">
    <text evidence="2">The sequence shown here is derived from an EMBL/GenBank/DDBJ whole genome shotgun (WGS) entry which is preliminary data.</text>
</comment>
<dbReference type="Proteomes" id="UP001305414">
    <property type="component" value="Unassembled WGS sequence"/>
</dbReference>
<dbReference type="AlphaFoldDB" id="A0AAN7U3M5"/>
<evidence type="ECO:0000256" key="1">
    <source>
        <dbReference type="SAM" id="Phobius"/>
    </source>
</evidence>